<dbReference type="EMBL" id="SHLA01000001">
    <property type="protein sequence ID" value="RZU63657.1"/>
    <property type="molecule type" value="Genomic_DNA"/>
</dbReference>
<sequence length="73" mass="8180">MAGKKKWSELNRRGKWRVLVLGTAQLALQFVVLKDLSERHESEVRGPKSAWVAGSFVNFIGPLAYLVAGRVKK</sequence>
<keyword evidence="2" id="KW-1003">Cell membrane</keyword>
<dbReference type="Pfam" id="PF13396">
    <property type="entry name" value="PLDc_N"/>
    <property type="match status" value="1"/>
</dbReference>
<dbReference type="OrthoDB" id="5125307at2"/>
<evidence type="ECO:0000313" key="9">
    <source>
        <dbReference type="Proteomes" id="UP000292685"/>
    </source>
</evidence>
<dbReference type="AlphaFoldDB" id="A0A4Q8AGY6"/>
<evidence type="ECO:0000256" key="3">
    <source>
        <dbReference type="ARBA" id="ARBA00022692"/>
    </source>
</evidence>
<protein>
    <submittedName>
        <fullName evidence="8">Phospholipase D-like protein</fullName>
    </submittedName>
</protein>
<evidence type="ECO:0000256" key="1">
    <source>
        <dbReference type="ARBA" id="ARBA00004651"/>
    </source>
</evidence>
<evidence type="ECO:0000259" key="7">
    <source>
        <dbReference type="Pfam" id="PF13396"/>
    </source>
</evidence>
<gene>
    <name evidence="8" type="ORF">EV380_3281</name>
</gene>
<dbReference type="GO" id="GO:0005886">
    <property type="term" value="C:plasma membrane"/>
    <property type="evidence" value="ECO:0007669"/>
    <property type="project" value="UniProtKB-SubCell"/>
</dbReference>
<keyword evidence="9" id="KW-1185">Reference proteome</keyword>
<reference evidence="8 9" key="1">
    <citation type="submission" date="2019-02" db="EMBL/GenBank/DDBJ databases">
        <title>Sequencing the genomes of 1000 actinobacteria strains.</title>
        <authorList>
            <person name="Klenk H.-P."/>
        </authorList>
    </citation>
    <scope>NUCLEOTIDE SEQUENCE [LARGE SCALE GENOMIC DNA]</scope>
    <source>
        <strain evidence="8 9">DSM 17364</strain>
    </source>
</reference>
<dbReference type="InterPro" id="IPR027379">
    <property type="entry name" value="CLS_N"/>
</dbReference>
<evidence type="ECO:0000256" key="5">
    <source>
        <dbReference type="ARBA" id="ARBA00023136"/>
    </source>
</evidence>
<evidence type="ECO:0000256" key="2">
    <source>
        <dbReference type="ARBA" id="ARBA00022475"/>
    </source>
</evidence>
<evidence type="ECO:0000256" key="6">
    <source>
        <dbReference type="SAM" id="Phobius"/>
    </source>
</evidence>
<evidence type="ECO:0000256" key="4">
    <source>
        <dbReference type="ARBA" id="ARBA00022989"/>
    </source>
</evidence>
<comment type="subcellular location">
    <subcellularLocation>
        <location evidence="1">Cell membrane</location>
        <topology evidence="1">Multi-pass membrane protein</topology>
    </subcellularLocation>
</comment>
<evidence type="ECO:0000313" key="8">
    <source>
        <dbReference type="EMBL" id="RZU63657.1"/>
    </source>
</evidence>
<proteinExistence type="predicted"/>
<accession>A0A4Q8AGY6</accession>
<organism evidence="8 9">
    <name type="scientific">Zhihengliuella halotolerans</name>
    <dbReference type="NCBI Taxonomy" id="370736"/>
    <lineage>
        <taxon>Bacteria</taxon>
        <taxon>Bacillati</taxon>
        <taxon>Actinomycetota</taxon>
        <taxon>Actinomycetes</taxon>
        <taxon>Micrococcales</taxon>
        <taxon>Micrococcaceae</taxon>
        <taxon>Zhihengliuella</taxon>
    </lineage>
</organism>
<keyword evidence="5 6" id="KW-0472">Membrane</keyword>
<comment type="caution">
    <text evidence="8">The sequence shown here is derived from an EMBL/GenBank/DDBJ whole genome shotgun (WGS) entry which is preliminary data.</text>
</comment>
<keyword evidence="4 6" id="KW-1133">Transmembrane helix</keyword>
<dbReference type="Proteomes" id="UP000292685">
    <property type="component" value="Unassembled WGS sequence"/>
</dbReference>
<name>A0A4Q8AGY6_9MICC</name>
<keyword evidence="3 6" id="KW-0812">Transmembrane</keyword>
<feature type="domain" description="Cardiolipin synthase N-terminal" evidence="7">
    <location>
        <begin position="30"/>
        <end position="70"/>
    </location>
</feature>
<dbReference type="RefSeq" id="WP_102158458.1">
    <property type="nucleotide sequence ID" value="NZ_SHLA01000001.1"/>
</dbReference>
<feature type="transmembrane region" description="Helical" evidence="6">
    <location>
        <begin position="49"/>
        <end position="68"/>
    </location>
</feature>